<dbReference type="InterPro" id="IPR027417">
    <property type="entry name" value="P-loop_NTPase"/>
</dbReference>
<reference evidence="13 15" key="2">
    <citation type="submission" date="2018-11" db="EMBL/GenBank/DDBJ databases">
        <authorList>
            <consortium name="Pathogen Informatics"/>
        </authorList>
    </citation>
    <scope>NUCLEOTIDE SEQUENCE [LARGE SCALE GENOMIC DNA]</scope>
</reference>
<evidence type="ECO:0000256" key="3">
    <source>
        <dbReference type="ARBA" id="ARBA00022741"/>
    </source>
</evidence>
<evidence type="ECO:0000313" key="13">
    <source>
        <dbReference type="EMBL" id="VDN59153.1"/>
    </source>
</evidence>
<dbReference type="GO" id="GO:0005737">
    <property type="term" value="C:cytoplasm"/>
    <property type="evidence" value="ECO:0007669"/>
    <property type="project" value="TreeGrafter"/>
</dbReference>
<accession>A0A0N4UDC7</accession>
<reference evidence="16" key="1">
    <citation type="submission" date="2016-04" db="UniProtKB">
        <authorList>
            <consortium name="WormBaseParasite"/>
        </authorList>
    </citation>
    <scope>IDENTIFICATION</scope>
</reference>
<evidence type="ECO:0000256" key="7">
    <source>
        <dbReference type="ARBA" id="ARBA00023203"/>
    </source>
</evidence>
<keyword evidence="7 9" id="KW-0009">Actin-binding</keyword>
<dbReference type="PRINTS" id="PR00193">
    <property type="entry name" value="MYOSINHEAVY"/>
</dbReference>
<gene>
    <name evidence="13" type="ORF">DME_LOCUS9126</name>
</gene>
<evidence type="ECO:0000313" key="15">
    <source>
        <dbReference type="Proteomes" id="UP000274756"/>
    </source>
</evidence>
<dbReference type="FunFam" id="1.10.10.820:FF:000001">
    <property type="entry name" value="Myosin heavy chain"/>
    <property type="match status" value="1"/>
</dbReference>
<feature type="binding site" evidence="9">
    <location>
        <begin position="107"/>
        <end position="114"/>
    </location>
    <ligand>
        <name>ATP</name>
        <dbReference type="ChEBI" id="CHEBI:30616"/>
    </ligand>
</feature>
<dbReference type="InterPro" id="IPR036961">
    <property type="entry name" value="Kinesin_motor_dom_sf"/>
</dbReference>
<dbReference type="Proteomes" id="UP000274756">
    <property type="component" value="Unassembled WGS sequence"/>
</dbReference>
<dbReference type="Gene3D" id="1.20.5.4820">
    <property type="match status" value="1"/>
</dbReference>
<evidence type="ECO:0000256" key="6">
    <source>
        <dbReference type="ARBA" id="ARBA00023175"/>
    </source>
</evidence>
<keyword evidence="2 8" id="KW-0728">SH3 domain</keyword>
<comment type="similarity">
    <text evidence="1 9">Belongs to the TRAFAC class myosin-kinesin ATPase superfamily. Myosin family.</text>
</comment>
<name>A0A0N4UDC7_DRAME</name>
<dbReference type="GO" id="GO:0000146">
    <property type="term" value="F:microfilament motor activity"/>
    <property type="evidence" value="ECO:0007669"/>
    <property type="project" value="TreeGrafter"/>
</dbReference>
<dbReference type="Gene3D" id="1.20.120.720">
    <property type="entry name" value="Myosin VI head, motor domain, U50 subdomain"/>
    <property type="match status" value="1"/>
</dbReference>
<dbReference type="PROSITE" id="PS51757">
    <property type="entry name" value="TH1"/>
    <property type="match status" value="1"/>
</dbReference>
<dbReference type="GO" id="GO:0016459">
    <property type="term" value="C:myosin complex"/>
    <property type="evidence" value="ECO:0007669"/>
    <property type="project" value="UniProtKB-KW"/>
</dbReference>
<dbReference type="PANTHER" id="PTHR13140">
    <property type="entry name" value="MYOSIN"/>
    <property type="match status" value="1"/>
</dbReference>
<keyword evidence="5 9" id="KW-0518">Myosin</keyword>
<dbReference type="GO" id="GO:0007015">
    <property type="term" value="P:actin filament organization"/>
    <property type="evidence" value="ECO:0007669"/>
    <property type="project" value="TreeGrafter"/>
</dbReference>
<feature type="region of interest" description="Actin-binding" evidence="9">
    <location>
        <begin position="567"/>
        <end position="589"/>
    </location>
</feature>
<evidence type="ECO:0000259" key="11">
    <source>
        <dbReference type="PROSITE" id="PS51456"/>
    </source>
</evidence>
<dbReference type="FunFam" id="3.40.850.10:FF:000101">
    <property type="entry name" value="Slow myosin heavy chain 2"/>
    <property type="match status" value="1"/>
</dbReference>
<evidence type="ECO:0000256" key="4">
    <source>
        <dbReference type="ARBA" id="ARBA00022840"/>
    </source>
</evidence>
<dbReference type="GO" id="GO:0005886">
    <property type="term" value="C:plasma membrane"/>
    <property type="evidence" value="ECO:0007669"/>
    <property type="project" value="TreeGrafter"/>
</dbReference>
<dbReference type="PROSITE" id="PS50002">
    <property type="entry name" value="SH3"/>
    <property type="match status" value="1"/>
</dbReference>
<dbReference type="InterPro" id="IPR036028">
    <property type="entry name" value="SH3-like_dom_sf"/>
</dbReference>
<dbReference type="InterPro" id="IPR001452">
    <property type="entry name" value="SH3_domain"/>
</dbReference>
<dbReference type="InterPro" id="IPR036072">
    <property type="entry name" value="MYSc_Myo1"/>
</dbReference>
<dbReference type="WBParaSite" id="DME_0000532701-mRNA-1">
    <property type="protein sequence ID" value="DME_0000532701-mRNA-1"/>
    <property type="gene ID" value="DME_0000532701"/>
</dbReference>
<evidence type="ECO:0000256" key="8">
    <source>
        <dbReference type="PROSITE-ProRule" id="PRU00192"/>
    </source>
</evidence>
<evidence type="ECO:0000259" key="12">
    <source>
        <dbReference type="PROSITE" id="PS51757"/>
    </source>
</evidence>
<evidence type="ECO:0000256" key="2">
    <source>
        <dbReference type="ARBA" id="ARBA00022443"/>
    </source>
</evidence>
<organism evidence="14 16">
    <name type="scientific">Dracunculus medinensis</name>
    <name type="common">Guinea worm</name>
    <dbReference type="NCBI Taxonomy" id="318479"/>
    <lineage>
        <taxon>Eukaryota</taxon>
        <taxon>Metazoa</taxon>
        <taxon>Ecdysozoa</taxon>
        <taxon>Nematoda</taxon>
        <taxon>Chromadorea</taxon>
        <taxon>Rhabditida</taxon>
        <taxon>Spirurina</taxon>
        <taxon>Dracunculoidea</taxon>
        <taxon>Dracunculidae</taxon>
        <taxon>Dracunculus</taxon>
    </lineage>
</organism>
<dbReference type="SMART" id="SM00326">
    <property type="entry name" value="SH3"/>
    <property type="match status" value="1"/>
</dbReference>
<dbReference type="SUPFAM" id="SSF50044">
    <property type="entry name" value="SH3-domain"/>
    <property type="match status" value="1"/>
</dbReference>
<dbReference type="SMART" id="SM00242">
    <property type="entry name" value="MYSc"/>
    <property type="match status" value="1"/>
</dbReference>
<dbReference type="GO" id="GO:0051015">
    <property type="term" value="F:actin filament binding"/>
    <property type="evidence" value="ECO:0007669"/>
    <property type="project" value="TreeGrafter"/>
</dbReference>
<dbReference type="Pfam" id="PF00063">
    <property type="entry name" value="Myosin_head"/>
    <property type="match status" value="1"/>
</dbReference>
<feature type="domain" description="SH3" evidence="10">
    <location>
        <begin position="996"/>
        <end position="1053"/>
    </location>
</feature>
<evidence type="ECO:0000256" key="5">
    <source>
        <dbReference type="ARBA" id="ARBA00023123"/>
    </source>
</evidence>
<evidence type="ECO:0000313" key="16">
    <source>
        <dbReference type="WBParaSite" id="DME_0000532701-mRNA-1"/>
    </source>
</evidence>
<evidence type="ECO:0000259" key="10">
    <source>
        <dbReference type="PROSITE" id="PS50002"/>
    </source>
</evidence>
<proteinExistence type="inferred from homology"/>
<dbReference type="STRING" id="318479.A0A0N4UDC7"/>
<dbReference type="GO" id="GO:0005524">
    <property type="term" value="F:ATP binding"/>
    <property type="evidence" value="ECO:0007669"/>
    <property type="project" value="UniProtKB-UniRule"/>
</dbReference>
<dbReference type="Gene3D" id="3.40.850.10">
    <property type="entry name" value="Kinesin motor domain"/>
    <property type="match status" value="1"/>
</dbReference>
<dbReference type="AlphaFoldDB" id="A0A0N4UDC7"/>
<evidence type="ECO:0000256" key="1">
    <source>
        <dbReference type="ARBA" id="ARBA00008314"/>
    </source>
</evidence>
<sequence>MAFHWQSKGDYRNVGVDDMVLLSKLNEQAIVENLKKRLNANYIFTYIGPVLIVVNPFKEMPYFTDKEMQLYQGGAQYENPPHIYALADNMFRNMVIDNENQCVIISGESGAGKTVEAKYIMGYLARISGGGRRVQHIKDVILQSNPLLESFGNSATIRNWNSSRFGKYVEIIFSRGGEPVGGKISNFLLEKSRIVHQNPGERNFHIFYQICAGADKSLRDNLGITTPDYYNYLNHSGCYQTDGINDVNDFKQTIHAMDVIGIGSEIQLQILQLIAAILHIGNINFVEEKNYSAIADEQFLEFPAFLLGLKPSSIKEKLISRHMESKWGKQTEQIDVKLNVEQSEFTRDAWVKDLYTRLFDFLIISTNRAMKVTSRLSGAPLSIGILDIYGFEIFENNGFDQFCINFVNEKLQQIFIELTLKAEQDEYISEGIKWNPIDYFNNKVVCDLIEAKKPPGIMCILDDICSQNHGQSEGVDDQFLVELNKHMSYNEHYRTGAEAFLIKHYAGDVVYNINGFCEKNRDTLYKDLIYLMQQSDKQFLVQMYPEIISSGVKSKPTSFSSKIRSQANNLIDSLSKCSPHYVRCIKPNETKRPLEWDDRRVLHQVEYLGLKENIRVRRAGFVYRRLFEKFLYRYAILSGETWPNYKGDPRKGTEIICAAVNMDKDQYQLGRTKIFIKNPESLFLLEESRERRYDGFARIIQRAFKKFNAEKHRSKMKEEACDLLYGKKERRRFSINRNFVGDYIGLEHHPALQILAGKKERIAFAATVNKYNRRFKASRIDLIVTSQNILLIGREIEKNGINKGKLVEILKRKISYENLLSIGLSLYQDNFLILNVRDDHVSLLETPLKTEFVITVNKNYTEFTNGAVVPLEFRSSFQLNFKKTWFDGGARMVNFVKSEANTDSTQLHTKGKTLFVHIGPGLPNNSKPGLQKTGFVGYVQKKNNLRSMHNRALLNNHFVPSAHDSSVNAHRIYPASNNIHRGKEATRQPKPPLKPKPAFLVEALYPYDAQDTDELSFDTGDRFELINKDASGWWQGRMNNRTGLFPGNYVKEL</sequence>
<dbReference type="InterPro" id="IPR001609">
    <property type="entry name" value="Myosin_head_motor_dom-like"/>
</dbReference>
<dbReference type="Proteomes" id="UP000038040">
    <property type="component" value="Unplaced"/>
</dbReference>
<dbReference type="Pfam" id="PF14604">
    <property type="entry name" value="SH3_9"/>
    <property type="match status" value="1"/>
</dbReference>
<dbReference type="OrthoDB" id="6108017at2759"/>
<protein>
    <submittedName>
        <fullName evidence="16">Unconventional myosin-If</fullName>
    </submittedName>
</protein>
<dbReference type="FunFam" id="2.30.30.40:FF:000072">
    <property type="entry name" value="Unconventional Myosin IB"/>
    <property type="match status" value="1"/>
</dbReference>
<dbReference type="Gene3D" id="1.20.58.530">
    <property type="match status" value="1"/>
</dbReference>
<dbReference type="Pfam" id="PF06017">
    <property type="entry name" value="Myosin_TH1"/>
    <property type="match status" value="1"/>
</dbReference>
<dbReference type="PROSITE" id="PS51456">
    <property type="entry name" value="MYOSIN_MOTOR"/>
    <property type="match status" value="1"/>
</dbReference>
<dbReference type="PANTHER" id="PTHR13140:SF729">
    <property type="entry name" value="UNCONVENTIONAL MYOSIN-IE"/>
    <property type="match status" value="1"/>
</dbReference>
<feature type="domain" description="TH1" evidence="12">
    <location>
        <begin position="728"/>
        <end position="920"/>
    </location>
</feature>
<dbReference type="Gene3D" id="1.10.10.820">
    <property type="match status" value="1"/>
</dbReference>
<dbReference type="SUPFAM" id="SSF52540">
    <property type="entry name" value="P-loop containing nucleoside triphosphate hydrolases"/>
    <property type="match status" value="1"/>
</dbReference>
<dbReference type="CDD" id="cd01378">
    <property type="entry name" value="MYSc_Myo1"/>
    <property type="match status" value="1"/>
</dbReference>
<keyword evidence="6 9" id="KW-0505">Motor protein</keyword>
<dbReference type="FunFam" id="1.20.58.530:FF:000007">
    <property type="entry name" value="Myosin IE"/>
    <property type="match status" value="1"/>
</dbReference>
<feature type="domain" description="Myosin motor" evidence="11">
    <location>
        <begin position="14"/>
        <end position="690"/>
    </location>
</feature>
<keyword evidence="3 9" id="KW-0547">Nucleotide-binding</keyword>
<dbReference type="PRINTS" id="PR00452">
    <property type="entry name" value="SH3DOMAIN"/>
</dbReference>
<keyword evidence="4 9" id="KW-0067">ATP-binding</keyword>
<keyword evidence="15" id="KW-1185">Reference proteome</keyword>
<dbReference type="GO" id="GO:0060972">
    <property type="term" value="P:left/right pattern formation"/>
    <property type="evidence" value="ECO:0007669"/>
    <property type="project" value="UniProtKB-ARBA"/>
</dbReference>
<dbReference type="EMBL" id="UYYG01001177">
    <property type="protein sequence ID" value="VDN59153.1"/>
    <property type="molecule type" value="Genomic_DNA"/>
</dbReference>
<dbReference type="GO" id="GO:0005902">
    <property type="term" value="C:microvillus"/>
    <property type="evidence" value="ECO:0007669"/>
    <property type="project" value="TreeGrafter"/>
</dbReference>
<dbReference type="InterPro" id="IPR010926">
    <property type="entry name" value="Myosin_TH1"/>
</dbReference>
<dbReference type="Gene3D" id="2.30.30.40">
    <property type="entry name" value="SH3 Domains"/>
    <property type="match status" value="1"/>
</dbReference>
<evidence type="ECO:0000313" key="14">
    <source>
        <dbReference type="Proteomes" id="UP000038040"/>
    </source>
</evidence>
<evidence type="ECO:0000256" key="9">
    <source>
        <dbReference type="PROSITE-ProRule" id="PRU00782"/>
    </source>
</evidence>
<dbReference type="GO" id="GO:0006897">
    <property type="term" value="P:endocytosis"/>
    <property type="evidence" value="ECO:0007669"/>
    <property type="project" value="TreeGrafter"/>
</dbReference>